<accession>A0A0B1PC35</accession>
<evidence type="ECO:0000313" key="2">
    <source>
        <dbReference type="EMBL" id="KHJ34219.1"/>
    </source>
</evidence>
<proteinExistence type="predicted"/>
<feature type="compositionally biased region" description="Basic and acidic residues" evidence="1">
    <location>
        <begin position="10"/>
        <end position="19"/>
    </location>
</feature>
<dbReference type="AlphaFoldDB" id="A0A0B1PC35"/>
<protein>
    <recommendedName>
        <fullName evidence="4">Integrase catalytic domain-containing protein</fullName>
    </recommendedName>
</protein>
<name>A0A0B1PC35_UNCNE</name>
<sequence>MLRSSSRIRRLAEKAKDSQEQASRFHSTRAQLCINFVNNCEDIFASSRQKELRGLLDMNVFEQVPLSSVPQGTRIFDSHFVDEMKMPGTAQVYPKSRLVVQAFKDDGKLQVPTQSPTLDKDTLLKVVKFLYGVPEADMQADDTLTSATDRFAAIEQKAITNASNILKPVQKLTIDNPLMFNGAVLKRKIDHYTNGLSLKKQYVAHRAWGAYIASVCQPEANFDYSIAAQMNNDVFLHKIQIDRINMLNKWIKWQLDSPNRDLTLKSANLDSVKLVHTNAFHANNRDMSSQIGYAIVIVDNNNTVNLLHWSSFKYKRIILFFLASELYAMVHGFDMGIAIKTTICAILGRQIPMYLYTDSHSLYECISKLGTTQKKKLMIDILCLRESYERKEITELRWIATQIQLTR</sequence>
<dbReference type="EMBL" id="JNVN01000987">
    <property type="protein sequence ID" value="KHJ34219.1"/>
    <property type="molecule type" value="Genomic_DNA"/>
</dbReference>
<dbReference type="STRING" id="52586.A0A0B1PC35"/>
<dbReference type="Proteomes" id="UP000030854">
    <property type="component" value="Unassembled WGS sequence"/>
</dbReference>
<comment type="caution">
    <text evidence="2">The sequence shown here is derived from an EMBL/GenBank/DDBJ whole genome shotgun (WGS) entry which is preliminary data.</text>
</comment>
<keyword evidence="3" id="KW-1185">Reference proteome</keyword>
<reference evidence="2 3" key="1">
    <citation type="journal article" date="2014" name="BMC Genomics">
        <title>Adaptive genomic structural variation in the grape powdery mildew pathogen, Erysiphe necator.</title>
        <authorList>
            <person name="Jones L."/>
            <person name="Riaz S."/>
            <person name="Morales-Cruz A."/>
            <person name="Amrine K.C."/>
            <person name="McGuire B."/>
            <person name="Gubler W.D."/>
            <person name="Walker M.A."/>
            <person name="Cantu D."/>
        </authorList>
    </citation>
    <scope>NUCLEOTIDE SEQUENCE [LARGE SCALE GENOMIC DNA]</scope>
    <source>
        <strain evidence="3">c</strain>
    </source>
</reference>
<evidence type="ECO:0008006" key="4">
    <source>
        <dbReference type="Google" id="ProtNLM"/>
    </source>
</evidence>
<evidence type="ECO:0000313" key="3">
    <source>
        <dbReference type="Proteomes" id="UP000030854"/>
    </source>
</evidence>
<evidence type="ECO:0000256" key="1">
    <source>
        <dbReference type="SAM" id="MobiDB-lite"/>
    </source>
</evidence>
<feature type="region of interest" description="Disordered" evidence="1">
    <location>
        <begin position="1"/>
        <end position="23"/>
    </location>
</feature>
<dbReference type="HOGENOM" id="CLU_002055_1_0_1"/>
<gene>
    <name evidence="2" type="ORF">EV44_g3468</name>
</gene>
<organism evidence="2 3">
    <name type="scientific">Uncinula necator</name>
    <name type="common">Grape powdery mildew</name>
    <dbReference type="NCBI Taxonomy" id="52586"/>
    <lineage>
        <taxon>Eukaryota</taxon>
        <taxon>Fungi</taxon>
        <taxon>Dikarya</taxon>
        <taxon>Ascomycota</taxon>
        <taxon>Pezizomycotina</taxon>
        <taxon>Leotiomycetes</taxon>
        <taxon>Erysiphales</taxon>
        <taxon>Erysiphaceae</taxon>
        <taxon>Erysiphe</taxon>
    </lineage>
</organism>